<dbReference type="SUPFAM" id="SSF53756">
    <property type="entry name" value="UDP-Glycosyltransferase/glycogen phosphorylase"/>
    <property type="match status" value="1"/>
</dbReference>
<dbReference type="AlphaFoldDB" id="A0A8J4QIJ4"/>
<proteinExistence type="predicted"/>
<evidence type="ECO:0000313" key="1">
    <source>
        <dbReference type="EMBL" id="KAF3946474.1"/>
    </source>
</evidence>
<evidence type="ECO:0000313" key="2">
    <source>
        <dbReference type="Proteomes" id="UP000737018"/>
    </source>
</evidence>
<dbReference type="PANTHER" id="PTHR37394:SF1">
    <property type="entry name" value="PROTEIN PARTING DANCERS"/>
    <property type="match status" value="1"/>
</dbReference>
<dbReference type="EMBL" id="JRKL02009140">
    <property type="protein sequence ID" value="KAF3946474.1"/>
    <property type="molecule type" value="Genomic_DNA"/>
</dbReference>
<dbReference type="InterPro" id="IPR039172">
    <property type="entry name" value="PTD"/>
</dbReference>
<accession>A0A8J4QIJ4</accession>
<comment type="caution">
    <text evidence="1">The sequence shown here is derived from an EMBL/GenBank/DDBJ whole genome shotgun (WGS) entry which is preliminary data.</text>
</comment>
<reference evidence="1" key="1">
    <citation type="submission" date="2020-03" db="EMBL/GenBank/DDBJ databases">
        <title>Castanea mollissima Vanexum genome sequencing.</title>
        <authorList>
            <person name="Staton M."/>
        </authorList>
    </citation>
    <scope>NUCLEOTIDE SEQUENCE</scope>
    <source>
        <tissue evidence="1">Leaf</tissue>
    </source>
</reference>
<gene>
    <name evidence="1" type="ORF">CMV_027264</name>
</gene>
<keyword evidence="2" id="KW-1185">Reference proteome</keyword>
<dbReference type="Gene3D" id="3.40.50.2000">
    <property type="entry name" value="Glycogen Phosphorylase B"/>
    <property type="match status" value="1"/>
</dbReference>
<dbReference type="GO" id="GO:0000712">
    <property type="term" value="P:resolution of meiotic recombination intermediates"/>
    <property type="evidence" value="ECO:0007669"/>
    <property type="project" value="InterPro"/>
</dbReference>
<dbReference type="Gene3D" id="1.10.150.20">
    <property type="entry name" value="5' to 3' exonuclease, C-terminal subdomain"/>
    <property type="match status" value="1"/>
</dbReference>
<protein>
    <submittedName>
        <fullName evidence="1">Uncharacterized protein</fullName>
    </submittedName>
</protein>
<name>A0A8J4QIJ4_9ROSI</name>
<dbReference type="OrthoDB" id="1857825at2759"/>
<dbReference type="PANTHER" id="PTHR37394">
    <property type="entry name" value="PROTEIN PARTING DANCERS"/>
    <property type="match status" value="1"/>
</dbReference>
<organism evidence="1 2">
    <name type="scientific">Castanea mollissima</name>
    <name type="common">Chinese chestnut</name>
    <dbReference type="NCBI Taxonomy" id="60419"/>
    <lineage>
        <taxon>Eukaryota</taxon>
        <taxon>Viridiplantae</taxon>
        <taxon>Streptophyta</taxon>
        <taxon>Embryophyta</taxon>
        <taxon>Tracheophyta</taxon>
        <taxon>Spermatophyta</taxon>
        <taxon>Magnoliopsida</taxon>
        <taxon>eudicotyledons</taxon>
        <taxon>Gunneridae</taxon>
        <taxon>Pentapetalae</taxon>
        <taxon>rosids</taxon>
        <taxon>fabids</taxon>
        <taxon>Fagales</taxon>
        <taxon>Fagaceae</taxon>
        <taxon>Castanea</taxon>
    </lineage>
</organism>
<dbReference type="SUPFAM" id="SSF47781">
    <property type="entry name" value="RuvA domain 2-like"/>
    <property type="match status" value="1"/>
</dbReference>
<dbReference type="Pfam" id="PF14520">
    <property type="entry name" value="HHH_5"/>
    <property type="match status" value="1"/>
</dbReference>
<dbReference type="Proteomes" id="UP000737018">
    <property type="component" value="Unassembled WGS sequence"/>
</dbReference>
<dbReference type="InterPro" id="IPR010994">
    <property type="entry name" value="RuvA_2-like"/>
</dbReference>
<sequence>MKELVASLCDRYGMELGKPTFVPVEDLEMGFEKIVKIAISRGVCKRQDVITKLKAERKQSVQAMDVFLQVLTSIPGIENHDANALNQAIGSIEAIAKASKEYILQNTDLSADKAEIISRFFRDPNFYMSPKINRSEKQGHVNSMLKLADFIHDCLVRYTDIETRFSCYPGFQFKTVSDGLSADHPRSLDKFMELYDSLNSKTKPLLREMLVSNQLGSNTRPSLTCIIVDGLISIFTSDIANDSHLLFSFFT</sequence>